<sequence>MTLRVGRALRSGAAQLVTPVGVCLYLAYALLFTVFQSTVYGLVSRLFASRSGSLVLTPVTSPLGYHASYPVYALALAVTGLGLVSLTVVLTRAFARGCQHGLPPGVFRRRAGWAVFHFVVGGLTVALVVAAGTLLFVVPGVLAYLGMLFTQFYIAVEDAPFPRAIRRSWRATAGHRLRVLALVASFGVFSLLDAFVAVFLTNRLFGLVPFVALEVLEVFLNTVVFVFSMATMADAYRQLRAESYVTD</sequence>
<dbReference type="Proteomes" id="UP001596447">
    <property type="component" value="Unassembled WGS sequence"/>
</dbReference>
<dbReference type="AlphaFoldDB" id="A0ABD5Z477"/>
<evidence type="ECO:0000256" key="1">
    <source>
        <dbReference type="SAM" id="Phobius"/>
    </source>
</evidence>
<reference evidence="3 4" key="1">
    <citation type="journal article" date="2019" name="Int. J. Syst. Evol. Microbiol.">
        <title>The Global Catalogue of Microorganisms (GCM) 10K type strain sequencing project: providing services to taxonomists for standard genome sequencing and annotation.</title>
        <authorList>
            <consortium name="The Broad Institute Genomics Platform"/>
            <consortium name="The Broad Institute Genome Sequencing Center for Infectious Disease"/>
            <person name="Wu L."/>
            <person name="Ma J."/>
        </authorList>
    </citation>
    <scope>NUCLEOTIDE SEQUENCE [LARGE SCALE GENOMIC DNA]</scope>
    <source>
        <strain evidence="3 4">XZGYJ-43</strain>
    </source>
</reference>
<comment type="caution">
    <text evidence="3">The sequence shown here is derived from an EMBL/GenBank/DDBJ whole genome shotgun (WGS) entry which is preliminary data.</text>
</comment>
<evidence type="ECO:0000313" key="4">
    <source>
        <dbReference type="Proteomes" id="UP001596447"/>
    </source>
</evidence>
<feature type="transmembrane region" description="Helical" evidence="1">
    <location>
        <begin position="69"/>
        <end position="90"/>
    </location>
</feature>
<accession>A0ABD5Z477</accession>
<keyword evidence="4" id="KW-1185">Reference proteome</keyword>
<dbReference type="RefSeq" id="WP_279529885.1">
    <property type="nucleotide sequence ID" value="NZ_CP122312.1"/>
</dbReference>
<feature type="transmembrane region" description="Helical" evidence="1">
    <location>
        <begin position="177"/>
        <end position="200"/>
    </location>
</feature>
<name>A0ABD5Z477_9EURY</name>
<keyword evidence="1" id="KW-1133">Transmembrane helix</keyword>
<evidence type="ECO:0000259" key="2">
    <source>
        <dbReference type="Pfam" id="PF25231"/>
    </source>
</evidence>
<dbReference type="EMBL" id="JBHTAR010000011">
    <property type="protein sequence ID" value="MFC7199963.1"/>
    <property type="molecule type" value="Genomic_DNA"/>
</dbReference>
<feature type="transmembrane region" description="Helical" evidence="1">
    <location>
        <begin position="12"/>
        <end position="35"/>
    </location>
</feature>
<keyword evidence="1" id="KW-0472">Membrane</keyword>
<feature type="domain" description="DUF7847" evidence="2">
    <location>
        <begin position="3"/>
        <end position="239"/>
    </location>
</feature>
<feature type="transmembrane region" description="Helical" evidence="1">
    <location>
        <begin position="111"/>
        <end position="130"/>
    </location>
</feature>
<dbReference type="InterPro" id="IPR057169">
    <property type="entry name" value="DUF7847"/>
</dbReference>
<feature type="transmembrane region" description="Helical" evidence="1">
    <location>
        <begin position="136"/>
        <end position="156"/>
    </location>
</feature>
<keyword evidence="1" id="KW-0812">Transmembrane</keyword>
<proteinExistence type="predicted"/>
<organism evidence="3 4">
    <name type="scientific">Halospeciosus flavus</name>
    <dbReference type="NCBI Taxonomy" id="3032283"/>
    <lineage>
        <taxon>Archaea</taxon>
        <taxon>Methanobacteriati</taxon>
        <taxon>Methanobacteriota</taxon>
        <taxon>Stenosarchaea group</taxon>
        <taxon>Halobacteria</taxon>
        <taxon>Halobacteriales</taxon>
        <taxon>Halobacteriaceae</taxon>
        <taxon>Halospeciosus</taxon>
    </lineage>
</organism>
<protein>
    <recommendedName>
        <fullName evidence="2">DUF7847 domain-containing protein</fullName>
    </recommendedName>
</protein>
<dbReference type="Pfam" id="PF25231">
    <property type="entry name" value="DUF7847"/>
    <property type="match status" value="1"/>
</dbReference>
<gene>
    <name evidence="3" type="ORF">ACFQJ9_11190</name>
</gene>
<feature type="transmembrane region" description="Helical" evidence="1">
    <location>
        <begin position="206"/>
        <end position="230"/>
    </location>
</feature>
<evidence type="ECO:0000313" key="3">
    <source>
        <dbReference type="EMBL" id="MFC7199963.1"/>
    </source>
</evidence>